<organism evidence="12 13">
    <name type="scientific">Candidatus Desantisbacteria bacterium CG_4_10_14_0_8_um_filter_48_22</name>
    <dbReference type="NCBI Taxonomy" id="1974543"/>
    <lineage>
        <taxon>Bacteria</taxon>
        <taxon>Candidatus Desantisiibacteriota</taxon>
    </lineage>
</organism>
<dbReference type="Pfam" id="PF08207">
    <property type="entry name" value="EFP_N"/>
    <property type="match status" value="1"/>
</dbReference>
<dbReference type="Pfam" id="PF01132">
    <property type="entry name" value="EFP"/>
    <property type="match status" value="1"/>
</dbReference>
<dbReference type="Proteomes" id="UP000229307">
    <property type="component" value="Unassembled WGS sequence"/>
</dbReference>
<dbReference type="NCBIfam" id="TIGR00038">
    <property type="entry name" value="efp"/>
    <property type="match status" value="1"/>
</dbReference>
<evidence type="ECO:0000256" key="9">
    <source>
        <dbReference type="RuleBase" id="RU004389"/>
    </source>
</evidence>
<dbReference type="AlphaFoldDB" id="A0A2M7SE84"/>
<dbReference type="InterPro" id="IPR020599">
    <property type="entry name" value="Transl_elong_fac_P/YeiP"/>
</dbReference>
<evidence type="ECO:0000256" key="3">
    <source>
        <dbReference type="ARBA" id="ARBA00009479"/>
    </source>
</evidence>
<dbReference type="PANTHER" id="PTHR30053:SF14">
    <property type="entry name" value="TRANSLATION ELONGATION FACTOR KOW-LIKE DOMAIN-CONTAINING PROTEIN"/>
    <property type="match status" value="1"/>
</dbReference>
<dbReference type="UniPathway" id="UPA00345"/>
<dbReference type="PIRSF" id="PIRSF005901">
    <property type="entry name" value="EF-P"/>
    <property type="match status" value="1"/>
</dbReference>
<evidence type="ECO:0000256" key="7">
    <source>
        <dbReference type="HAMAP-Rule" id="MF_00141"/>
    </source>
</evidence>
<comment type="subcellular location">
    <subcellularLocation>
        <location evidence="1 7">Cytoplasm</location>
    </subcellularLocation>
</comment>
<dbReference type="InterPro" id="IPR001059">
    <property type="entry name" value="Transl_elong_P/YeiP_cen"/>
</dbReference>
<dbReference type="SMART" id="SM00841">
    <property type="entry name" value="Elong-fact-P_C"/>
    <property type="match status" value="1"/>
</dbReference>
<dbReference type="CDD" id="cd04470">
    <property type="entry name" value="S1_EF-P_repeat_1"/>
    <property type="match status" value="1"/>
</dbReference>
<dbReference type="InterPro" id="IPR011768">
    <property type="entry name" value="Transl_elongation_fac_P"/>
</dbReference>
<evidence type="ECO:0000313" key="12">
    <source>
        <dbReference type="EMBL" id="PIZ17791.1"/>
    </source>
</evidence>
<dbReference type="SMART" id="SM01185">
    <property type="entry name" value="EFP"/>
    <property type="match status" value="1"/>
</dbReference>
<dbReference type="FunFam" id="2.40.50.140:FF:000004">
    <property type="entry name" value="Elongation factor P"/>
    <property type="match status" value="1"/>
</dbReference>
<dbReference type="HAMAP" id="MF_00141">
    <property type="entry name" value="EF_P"/>
    <property type="match status" value="1"/>
</dbReference>
<dbReference type="SUPFAM" id="SSF50249">
    <property type="entry name" value="Nucleic acid-binding proteins"/>
    <property type="match status" value="2"/>
</dbReference>
<dbReference type="InterPro" id="IPR015365">
    <property type="entry name" value="Elong-fact-P_C"/>
</dbReference>
<evidence type="ECO:0000256" key="2">
    <source>
        <dbReference type="ARBA" id="ARBA00004815"/>
    </source>
</evidence>
<dbReference type="Gene3D" id="2.40.50.140">
    <property type="entry name" value="Nucleic acid-binding proteins"/>
    <property type="match status" value="2"/>
</dbReference>
<evidence type="ECO:0000256" key="5">
    <source>
        <dbReference type="ARBA" id="ARBA00022768"/>
    </source>
</evidence>
<feature type="domain" description="Elongation factor P C-terminal" evidence="10">
    <location>
        <begin position="130"/>
        <end position="184"/>
    </location>
</feature>
<evidence type="ECO:0000256" key="6">
    <source>
        <dbReference type="ARBA" id="ARBA00022917"/>
    </source>
</evidence>
<dbReference type="NCBIfam" id="NF001810">
    <property type="entry name" value="PRK00529.1"/>
    <property type="match status" value="1"/>
</dbReference>
<dbReference type="Gene3D" id="2.30.30.30">
    <property type="match status" value="1"/>
</dbReference>
<evidence type="ECO:0000313" key="13">
    <source>
        <dbReference type="Proteomes" id="UP000229307"/>
    </source>
</evidence>
<protein>
    <recommendedName>
        <fullName evidence="7 8">Elongation factor P</fullName>
        <shortName evidence="7">EF-P</shortName>
    </recommendedName>
</protein>
<dbReference type="GO" id="GO:0043043">
    <property type="term" value="P:peptide biosynthetic process"/>
    <property type="evidence" value="ECO:0007669"/>
    <property type="project" value="InterPro"/>
</dbReference>
<dbReference type="GO" id="GO:0003746">
    <property type="term" value="F:translation elongation factor activity"/>
    <property type="evidence" value="ECO:0007669"/>
    <property type="project" value="UniProtKB-UniRule"/>
</dbReference>
<comment type="similarity">
    <text evidence="3 7 9">Belongs to the elongation factor P family.</text>
</comment>
<comment type="pathway">
    <text evidence="2 7">Protein biosynthesis; polypeptide chain elongation.</text>
</comment>
<feature type="domain" description="Translation elongation factor P/YeiP central" evidence="11">
    <location>
        <begin position="68"/>
        <end position="122"/>
    </location>
</feature>
<reference evidence="13" key="1">
    <citation type="submission" date="2017-09" db="EMBL/GenBank/DDBJ databases">
        <title>Depth-based differentiation of microbial function through sediment-hosted aquifers and enrichment of novel symbionts in the deep terrestrial subsurface.</title>
        <authorList>
            <person name="Probst A.J."/>
            <person name="Ladd B."/>
            <person name="Jarett J.K."/>
            <person name="Geller-Mcgrath D.E."/>
            <person name="Sieber C.M.K."/>
            <person name="Emerson J.B."/>
            <person name="Anantharaman K."/>
            <person name="Thomas B.C."/>
            <person name="Malmstrom R."/>
            <person name="Stieglmeier M."/>
            <person name="Klingl A."/>
            <person name="Woyke T."/>
            <person name="Ryan C.M."/>
            <person name="Banfield J.F."/>
        </authorList>
    </citation>
    <scope>NUCLEOTIDE SEQUENCE [LARGE SCALE GENOMIC DNA]</scope>
</reference>
<evidence type="ECO:0000256" key="1">
    <source>
        <dbReference type="ARBA" id="ARBA00004496"/>
    </source>
</evidence>
<evidence type="ECO:0000256" key="4">
    <source>
        <dbReference type="ARBA" id="ARBA00022490"/>
    </source>
</evidence>
<evidence type="ECO:0000256" key="8">
    <source>
        <dbReference type="NCBIfam" id="TIGR00038"/>
    </source>
</evidence>
<dbReference type="InterPro" id="IPR013185">
    <property type="entry name" value="Transl_elong_KOW-like"/>
</dbReference>
<comment type="function">
    <text evidence="7">Involved in peptide bond synthesis. Stimulates efficient translation and peptide-bond synthesis on native or reconstituted 70S ribosomes in vitro. Probably functions indirectly by altering the affinity of the ribosome for aminoacyl-tRNA, thus increasing their reactivity as acceptors for peptidyl transferase.</text>
</comment>
<dbReference type="GO" id="GO:0005829">
    <property type="term" value="C:cytosol"/>
    <property type="evidence" value="ECO:0007669"/>
    <property type="project" value="UniProtKB-ARBA"/>
</dbReference>
<name>A0A2M7SE84_9BACT</name>
<dbReference type="InterPro" id="IPR012340">
    <property type="entry name" value="NA-bd_OB-fold"/>
</dbReference>
<dbReference type="EMBL" id="PFMR01000086">
    <property type="protein sequence ID" value="PIZ17791.1"/>
    <property type="molecule type" value="Genomic_DNA"/>
</dbReference>
<sequence length="193" mass="21868">MVTTSQLRKGLVLELEGAIYSIIWIQQQTSGPKAGVITKVKLRNVRTGNITEHTFKPTDKFNDVEIDRRKNQFLYADGEKYVFMDKETYEQLSVTKGQLGKGALFLKPDMEVDALYFKDEMMGVEMPPTIQMKIISTLPSVTNASGNVMKPAVLENKTEILVPQFLSSGETVIVDTHTGEYMERLHEPKKEHK</sequence>
<evidence type="ECO:0000259" key="11">
    <source>
        <dbReference type="SMART" id="SM01185"/>
    </source>
</evidence>
<keyword evidence="6 7" id="KW-0648">Protein biosynthesis</keyword>
<keyword evidence="4 7" id="KW-0963">Cytoplasm</keyword>
<dbReference type="PANTHER" id="PTHR30053">
    <property type="entry name" value="ELONGATION FACTOR P"/>
    <property type="match status" value="1"/>
</dbReference>
<dbReference type="FunFam" id="2.40.50.140:FF:000009">
    <property type="entry name" value="Elongation factor P"/>
    <property type="match status" value="1"/>
</dbReference>
<dbReference type="SUPFAM" id="SSF50104">
    <property type="entry name" value="Translation proteins SH3-like domain"/>
    <property type="match status" value="1"/>
</dbReference>
<proteinExistence type="inferred from homology"/>
<evidence type="ECO:0000259" key="10">
    <source>
        <dbReference type="SMART" id="SM00841"/>
    </source>
</evidence>
<comment type="caution">
    <text evidence="12">The sequence shown here is derived from an EMBL/GenBank/DDBJ whole genome shotgun (WGS) entry which is preliminary data.</text>
</comment>
<accession>A0A2M7SE84</accession>
<dbReference type="Pfam" id="PF09285">
    <property type="entry name" value="Elong-fact-P_C"/>
    <property type="match status" value="1"/>
</dbReference>
<gene>
    <name evidence="7 12" type="primary">efp</name>
    <name evidence="12" type="ORF">COY52_03030</name>
</gene>
<dbReference type="InterPro" id="IPR014722">
    <property type="entry name" value="Rib_uL2_dom2"/>
</dbReference>
<keyword evidence="5 7" id="KW-0251">Elongation factor</keyword>
<dbReference type="InterPro" id="IPR008991">
    <property type="entry name" value="Translation_prot_SH3-like_sf"/>
</dbReference>